<dbReference type="GO" id="GO:0052621">
    <property type="term" value="F:diguanylate cyclase activity"/>
    <property type="evidence" value="ECO:0007669"/>
    <property type="project" value="UniProtKB-EC"/>
</dbReference>
<dbReference type="CDD" id="cd01949">
    <property type="entry name" value="GGDEF"/>
    <property type="match status" value="1"/>
</dbReference>
<feature type="transmembrane region" description="Helical" evidence="3">
    <location>
        <begin position="147"/>
        <end position="170"/>
    </location>
</feature>
<dbReference type="SMART" id="SM00267">
    <property type="entry name" value="GGDEF"/>
    <property type="match status" value="1"/>
</dbReference>
<keyword evidence="3" id="KW-0812">Transmembrane</keyword>
<comment type="catalytic activity">
    <reaction evidence="2">
        <text>2 GTP = 3',3'-c-di-GMP + 2 diphosphate</text>
        <dbReference type="Rhea" id="RHEA:24898"/>
        <dbReference type="ChEBI" id="CHEBI:33019"/>
        <dbReference type="ChEBI" id="CHEBI:37565"/>
        <dbReference type="ChEBI" id="CHEBI:58805"/>
        <dbReference type="EC" id="2.7.7.65"/>
    </reaction>
</comment>
<dbReference type="RefSeq" id="WP_342854889.1">
    <property type="nucleotide sequence ID" value="NZ_JBBMRA010000016.1"/>
</dbReference>
<keyword evidence="3" id="KW-0472">Membrane</keyword>
<dbReference type="Pfam" id="PF00990">
    <property type="entry name" value="GGDEF"/>
    <property type="match status" value="1"/>
</dbReference>
<evidence type="ECO:0000256" key="2">
    <source>
        <dbReference type="ARBA" id="ARBA00034247"/>
    </source>
</evidence>
<name>A0ABU9TV64_9GAMM</name>
<comment type="caution">
    <text evidence="5">The sequence shown here is derived from an EMBL/GenBank/DDBJ whole genome shotgun (WGS) entry which is preliminary data.</text>
</comment>
<dbReference type="SUPFAM" id="SSF55073">
    <property type="entry name" value="Nucleotide cyclase"/>
    <property type="match status" value="1"/>
</dbReference>
<keyword evidence="5" id="KW-0548">Nucleotidyltransferase</keyword>
<dbReference type="EMBL" id="JBBMRA010000016">
    <property type="protein sequence ID" value="MEM5537600.1"/>
    <property type="molecule type" value="Genomic_DNA"/>
</dbReference>
<feature type="transmembrane region" description="Helical" evidence="3">
    <location>
        <begin position="182"/>
        <end position="200"/>
    </location>
</feature>
<feature type="transmembrane region" description="Helical" evidence="3">
    <location>
        <begin position="206"/>
        <end position="225"/>
    </location>
</feature>
<proteinExistence type="predicted"/>
<feature type="domain" description="GGDEF" evidence="4">
    <location>
        <begin position="347"/>
        <end position="480"/>
    </location>
</feature>
<dbReference type="EC" id="2.7.7.65" evidence="1"/>
<evidence type="ECO:0000313" key="6">
    <source>
        <dbReference type="Proteomes" id="UP001449225"/>
    </source>
</evidence>
<feature type="transmembrane region" description="Helical" evidence="3">
    <location>
        <begin position="108"/>
        <end position="127"/>
    </location>
</feature>
<keyword evidence="5" id="KW-0808">Transferase</keyword>
<reference evidence="5 6" key="1">
    <citation type="submission" date="2024-03" db="EMBL/GenBank/DDBJ databases">
        <title>Community enrichment and isolation of bacterial strains for fucoidan degradation.</title>
        <authorList>
            <person name="Sichert A."/>
        </authorList>
    </citation>
    <scope>NUCLEOTIDE SEQUENCE [LARGE SCALE GENOMIC DNA]</scope>
    <source>
        <strain evidence="5 6">AS76</strain>
    </source>
</reference>
<evidence type="ECO:0000256" key="1">
    <source>
        <dbReference type="ARBA" id="ARBA00012528"/>
    </source>
</evidence>
<accession>A0ABU9TV64</accession>
<keyword evidence="6" id="KW-1185">Reference proteome</keyword>
<protein>
    <recommendedName>
        <fullName evidence="1">diguanylate cyclase</fullName>
        <ecNumber evidence="1">2.7.7.65</ecNumber>
    </recommendedName>
</protein>
<evidence type="ECO:0000256" key="3">
    <source>
        <dbReference type="SAM" id="Phobius"/>
    </source>
</evidence>
<dbReference type="InterPro" id="IPR050469">
    <property type="entry name" value="Diguanylate_Cyclase"/>
</dbReference>
<feature type="transmembrane region" description="Helical" evidence="3">
    <location>
        <begin position="78"/>
        <end position="96"/>
    </location>
</feature>
<organism evidence="5 6">
    <name type="scientific">Neptuniibacter pectenicola</name>
    <dbReference type="NCBI Taxonomy" id="1806669"/>
    <lineage>
        <taxon>Bacteria</taxon>
        <taxon>Pseudomonadati</taxon>
        <taxon>Pseudomonadota</taxon>
        <taxon>Gammaproteobacteria</taxon>
        <taxon>Oceanospirillales</taxon>
        <taxon>Oceanospirillaceae</taxon>
        <taxon>Neptuniibacter</taxon>
    </lineage>
</organism>
<dbReference type="InterPro" id="IPR029787">
    <property type="entry name" value="Nucleotide_cyclase"/>
</dbReference>
<dbReference type="NCBIfam" id="TIGR00254">
    <property type="entry name" value="GGDEF"/>
    <property type="match status" value="1"/>
</dbReference>
<dbReference type="InterPro" id="IPR043128">
    <property type="entry name" value="Rev_trsase/Diguanyl_cyclase"/>
</dbReference>
<feature type="transmembrane region" description="Helical" evidence="3">
    <location>
        <begin position="246"/>
        <end position="268"/>
    </location>
</feature>
<evidence type="ECO:0000259" key="4">
    <source>
        <dbReference type="PROSITE" id="PS50887"/>
    </source>
</evidence>
<dbReference type="PANTHER" id="PTHR45138">
    <property type="entry name" value="REGULATORY COMPONENTS OF SENSORY TRANSDUCTION SYSTEM"/>
    <property type="match status" value="1"/>
</dbReference>
<feature type="transmembrane region" description="Helical" evidence="3">
    <location>
        <begin position="39"/>
        <end position="63"/>
    </location>
</feature>
<dbReference type="Proteomes" id="UP001449225">
    <property type="component" value="Unassembled WGS sequence"/>
</dbReference>
<keyword evidence="3" id="KW-1133">Transmembrane helix</keyword>
<gene>
    <name evidence="5" type="ORF">WNY58_14515</name>
</gene>
<dbReference type="PANTHER" id="PTHR45138:SF9">
    <property type="entry name" value="DIGUANYLATE CYCLASE DGCM-RELATED"/>
    <property type="match status" value="1"/>
</dbReference>
<dbReference type="Gene3D" id="3.30.70.270">
    <property type="match status" value="1"/>
</dbReference>
<dbReference type="PROSITE" id="PS50887">
    <property type="entry name" value="GGDEF"/>
    <property type="match status" value="1"/>
</dbReference>
<evidence type="ECO:0000313" key="5">
    <source>
        <dbReference type="EMBL" id="MEM5537600.1"/>
    </source>
</evidence>
<dbReference type="InterPro" id="IPR000160">
    <property type="entry name" value="GGDEF_dom"/>
</dbReference>
<feature type="transmembrane region" description="Helical" evidence="3">
    <location>
        <begin position="274"/>
        <end position="298"/>
    </location>
</feature>
<sequence length="489" mass="53826">MAKKNVNKLSNSVTHDIDQLASSIEQEYLKSKAWKLPGVFSLISFQLSILAILFSVTILLGYWMEVEFLYRPLALEPATHPVTAVIALFLSVSILLPNQPSLLGCLKTALVSVSAITVLVAIIDYVFSTEFLPPNIIFEREQGHVHASALGNYLSINTAIMFLILSCASLAGIYDRKSLQQIIAYVAISIPCISFIGYAYGLASFYSHMSLYTAVIGFLLGWSLLAQTSDYGGFKAILSPYLGGRIARFQSISGMVLPFSVGLFFVSLSNELNSSYIGMFVIFVTWFLVLMISISAYVQEKIDAARREVTEKLIQAANTDPLTGLYNRRQFFYLGKKELRRAHRTGNAVAVLMIDIDNFKTINDTAGHDVGDQVLVAVSNTLTLVLREFDLVCRFGGEEFCVLITDTTKEGVEEVCNKITSTIRSLSINNWTDQHSPVTVSVGACLIEKMIDLESALKVADAAMYQAKNLGKNQTYYSVAFSGAQGSLQ</sequence>